<evidence type="ECO:0000256" key="3">
    <source>
        <dbReference type="ARBA" id="ARBA00023004"/>
    </source>
</evidence>
<dbReference type="InterPro" id="IPR027443">
    <property type="entry name" value="IPNS-like_sf"/>
</dbReference>
<reference evidence="6" key="1">
    <citation type="submission" date="2024-03" db="EMBL/GenBank/DDBJ databases">
        <title>WGS assembly of Saponaria officinalis var. Norfolk2.</title>
        <authorList>
            <person name="Jenkins J."/>
            <person name="Shu S."/>
            <person name="Grimwood J."/>
            <person name="Barry K."/>
            <person name="Goodstein D."/>
            <person name="Schmutz J."/>
            <person name="Leebens-Mack J."/>
            <person name="Osbourn A."/>
        </authorList>
    </citation>
    <scope>NUCLEOTIDE SEQUENCE [LARGE SCALE GENOMIC DNA]</scope>
    <source>
        <strain evidence="6">JIC</strain>
    </source>
</reference>
<comment type="caution">
    <text evidence="6">The sequence shown here is derived from an EMBL/GenBank/DDBJ whole genome shotgun (WGS) entry which is preliminary data.</text>
</comment>
<proteinExistence type="inferred from homology"/>
<dbReference type="SUPFAM" id="SSF51197">
    <property type="entry name" value="Clavaminate synthase-like"/>
    <property type="match status" value="1"/>
</dbReference>
<protein>
    <recommendedName>
        <fullName evidence="5">Fe2OG dioxygenase domain-containing protein</fullName>
    </recommendedName>
</protein>
<evidence type="ECO:0000256" key="4">
    <source>
        <dbReference type="RuleBase" id="RU003682"/>
    </source>
</evidence>
<accession>A0AAW1I143</accession>
<sequence>MATFKWANDPNPLSLTPKFIVPNENKPNLTKISHLDSIPIIDMNNNNEALIDEISKACEEYGFFQLINHGIPKELCHNVLQVITEFFHLPYEEKVDMLSTKHMEDGKIFKYYIKDQETKEKIFMWGETLFHTWDTNDASYVQKLPRNPTNYRETITAYIKEVSSLITQLLSLLSQALGLDKDYLQRRLGENPKRTAQVNYYPPCPNPELTLGLRDHTDINILTVLLSEEGVPGLQVLKADTWFEVNPLPGALVVNVADQLQVLSNDKYKSVRHRAVTNDTRKRASFAVFIGPDERGVVGPIQELLDVDKPALYRNYTFQEFIKEFRNREGKSRVISEVFKI</sequence>
<keyword evidence="2 4" id="KW-0479">Metal-binding</keyword>
<dbReference type="InterPro" id="IPR050295">
    <property type="entry name" value="Plant_2OG-oxidoreductases"/>
</dbReference>
<dbReference type="GO" id="GO:0016491">
    <property type="term" value="F:oxidoreductase activity"/>
    <property type="evidence" value="ECO:0007669"/>
    <property type="project" value="UniProtKB-KW"/>
</dbReference>
<dbReference type="InterPro" id="IPR026992">
    <property type="entry name" value="DIOX_N"/>
</dbReference>
<gene>
    <name evidence="6" type="ORF">RND81_10G054500</name>
</gene>
<dbReference type="InterPro" id="IPR005123">
    <property type="entry name" value="Oxoglu/Fe-dep_dioxygenase_dom"/>
</dbReference>
<organism evidence="6 7">
    <name type="scientific">Saponaria officinalis</name>
    <name type="common">Common soapwort</name>
    <name type="synonym">Lychnis saponaria</name>
    <dbReference type="NCBI Taxonomy" id="3572"/>
    <lineage>
        <taxon>Eukaryota</taxon>
        <taxon>Viridiplantae</taxon>
        <taxon>Streptophyta</taxon>
        <taxon>Embryophyta</taxon>
        <taxon>Tracheophyta</taxon>
        <taxon>Spermatophyta</taxon>
        <taxon>Magnoliopsida</taxon>
        <taxon>eudicotyledons</taxon>
        <taxon>Gunneridae</taxon>
        <taxon>Pentapetalae</taxon>
        <taxon>Caryophyllales</taxon>
        <taxon>Caryophyllaceae</taxon>
        <taxon>Caryophylleae</taxon>
        <taxon>Saponaria</taxon>
    </lineage>
</organism>
<dbReference type="InterPro" id="IPR044861">
    <property type="entry name" value="IPNS-like_FE2OG_OXY"/>
</dbReference>
<evidence type="ECO:0000259" key="5">
    <source>
        <dbReference type="PROSITE" id="PS51471"/>
    </source>
</evidence>
<evidence type="ECO:0000313" key="6">
    <source>
        <dbReference type="EMBL" id="KAK9682159.1"/>
    </source>
</evidence>
<dbReference type="Pfam" id="PF03171">
    <property type="entry name" value="2OG-FeII_Oxy"/>
    <property type="match status" value="1"/>
</dbReference>
<dbReference type="Gene3D" id="2.60.120.330">
    <property type="entry name" value="B-lactam Antibiotic, Isopenicillin N Synthase, Chain"/>
    <property type="match status" value="1"/>
</dbReference>
<feature type="domain" description="Fe2OG dioxygenase" evidence="5">
    <location>
        <begin position="192"/>
        <end position="292"/>
    </location>
</feature>
<comment type="similarity">
    <text evidence="1 4">Belongs to the iron/ascorbate-dependent oxidoreductase family.</text>
</comment>
<dbReference type="PANTHER" id="PTHR47991">
    <property type="entry name" value="OXOGLUTARATE/IRON-DEPENDENT DIOXYGENASE"/>
    <property type="match status" value="1"/>
</dbReference>
<keyword evidence="3 4" id="KW-0408">Iron</keyword>
<dbReference type="PROSITE" id="PS51471">
    <property type="entry name" value="FE2OG_OXY"/>
    <property type="match status" value="1"/>
</dbReference>
<evidence type="ECO:0000256" key="2">
    <source>
        <dbReference type="ARBA" id="ARBA00022723"/>
    </source>
</evidence>
<dbReference type="Pfam" id="PF14226">
    <property type="entry name" value="DIOX_N"/>
    <property type="match status" value="1"/>
</dbReference>
<dbReference type="Proteomes" id="UP001443914">
    <property type="component" value="Unassembled WGS sequence"/>
</dbReference>
<evidence type="ECO:0000313" key="7">
    <source>
        <dbReference type="Proteomes" id="UP001443914"/>
    </source>
</evidence>
<dbReference type="AlphaFoldDB" id="A0AAW1I143"/>
<keyword evidence="7" id="KW-1185">Reference proteome</keyword>
<name>A0AAW1I143_SAPOF</name>
<dbReference type="GO" id="GO:0046872">
    <property type="term" value="F:metal ion binding"/>
    <property type="evidence" value="ECO:0007669"/>
    <property type="project" value="UniProtKB-KW"/>
</dbReference>
<keyword evidence="4" id="KW-0560">Oxidoreductase</keyword>
<dbReference type="EMBL" id="JBDFQZ010000010">
    <property type="protein sequence ID" value="KAK9682159.1"/>
    <property type="molecule type" value="Genomic_DNA"/>
</dbReference>
<evidence type="ECO:0000256" key="1">
    <source>
        <dbReference type="ARBA" id="ARBA00008056"/>
    </source>
</evidence>